<evidence type="ECO:0000313" key="2">
    <source>
        <dbReference type="Proteomes" id="UP001500518"/>
    </source>
</evidence>
<dbReference type="Proteomes" id="UP001500518">
    <property type="component" value="Unassembled WGS sequence"/>
</dbReference>
<name>A0ABP9K207_9SPHN</name>
<sequence>MLAATSRKWAEKGVCERSWSITRRFYGKIHALCRAVGVRSTQGLPVSFVLTGREASDYTTAEPLMALPLPKPTALLADKAMMGSASVSRKSDQPDTGRRRIVVIAELHLVFCNAVRLNLAQLCLLGM</sequence>
<evidence type="ECO:0008006" key="3">
    <source>
        <dbReference type="Google" id="ProtNLM"/>
    </source>
</evidence>
<evidence type="ECO:0000313" key="1">
    <source>
        <dbReference type="EMBL" id="GAA5048037.1"/>
    </source>
</evidence>
<organism evidence="1 2">
    <name type="scientific">Erythrobacter westpacificensis</name>
    <dbReference type="NCBI Taxonomy" id="1055231"/>
    <lineage>
        <taxon>Bacteria</taxon>
        <taxon>Pseudomonadati</taxon>
        <taxon>Pseudomonadota</taxon>
        <taxon>Alphaproteobacteria</taxon>
        <taxon>Sphingomonadales</taxon>
        <taxon>Erythrobacteraceae</taxon>
        <taxon>Erythrobacter/Porphyrobacter group</taxon>
        <taxon>Erythrobacter</taxon>
    </lineage>
</organism>
<dbReference type="EMBL" id="BAABHV010000005">
    <property type="protein sequence ID" value="GAA5048037.1"/>
    <property type="molecule type" value="Genomic_DNA"/>
</dbReference>
<comment type="caution">
    <text evidence="1">The sequence shown here is derived from an EMBL/GenBank/DDBJ whole genome shotgun (WGS) entry which is preliminary data.</text>
</comment>
<accession>A0ABP9K207</accession>
<gene>
    <name evidence="1" type="ORF">GCM10023208_04840</name>
</gene>
<reference evidence="2" key="1">
    <citation type="journal article" date="2019" name="Int. J. Syst. Evol. Microbiol.">
        <title>The Global Catalogue of Microorganisms (GCM) 10K type strain sequencing project: providing services to taxonomists for standard genome sequencing and annotation.</title>
        <authorList>
            <consortium name="The Broad Institute Genomics Platform"/>
            <consortium name="The Broad Institute Genome Sequencing Center for Infectious Disease"/>
            <person name="Wu L."/>
            <person name="Ma J."/>
        </authorList>
    </citation>
    <scope>NUCLEOTIDE SEQUENCE [LARGE SCALE GENOMIC DNA]</scope>
    <source>
        <strain evidence="2">JCM 18014</strain>
    </source>
</reference>
<keyword evidence="2" id="KW-1185">Reference proteome</keyword>
<proteinExistence type="predicted"/>
<protein>
    <recommendedName>
        <fullName evidence="3">Transposase IS4-like domain-containing protein</fullName>
    </recommendedName>
</protein>